<evidence type="ECO:0000256" key="2">
    <source>
        <dbReference type="SAM" id="Phobius"/>
    </source>
</evidence>
<keyword evidence="2" id="KW-1133">Transmembrane helix</keyword>
<evidence type="ECO:0000256" key="1">
    <source>
        <dbReference type="SAM" id="MobiDB-lite"/>
    </source>
</evidence>
<reference evidence="5" key="1">
    <citation type="submission" date="2016-06" db="UniProtKB">
        <authorList>
            <consortium name="WormBaseParasite"/>
        </authorList>
    </citation>
    <scope>IDENTIFICATION</scope>
</reference>
<gene>
    <name evidence="3" type="ORF">NOO_LOCUS2385</name>
</gene>
<sequence length="231" mass="26154">MKNTTQCNAFIKLGGLPCLLYGLIAQAFIRHTDYIVDKNTDCTDCDCQMPSPSSPLEYRPTPHLILIMLFVFFPLIYLCGRLTFSVVSVLVFILKSMFSPVLQLLYENELIPTPRIAKTQTLESTMQEVLVEQSSDEQLTDQSDEEHELISTVEITDDFIKAQSKKGLHDSEHDSGNDEDHSGLSTSSATTTCINQISNISGTRSMQNRDTFKEKMKWRRHGDNDFQMNDA</sequence>
<dbReference type="Proteomes" id="UP000271087">
    <property type="component" value="Unassembled WGS sequence"/>
</dbReference>
<evidence type="ECO:0000313" key="4">
    <source>
        <dbReference type="Proteomes" id="UP000271087"/>
    </source>
</evidence>
<reference evidence="3 4" key="2">
    <citation type="submission" date="2018-08" db="EMBL/GenBank/DDBJ databases">
        <authorList>
            <person name="Laetsch R D."/>
            <person name="Stevens L."/>
            <person name="Kumar S."/>
            <person name="Blaxter L. M."/>
        </authorList>
    </citation>
    <scope>NUCLEOTIDE SEQUENCE [LARGE SCALE GENOMIC DNA]</scope>
</reference>
<proteinExistence type="predicted"/>
<keyword evidence="4" id="KW-1185">Reference proteome</keyword>
<evidence type="ECO:0000313" key="3">
    <source>
        <dbReference type="EMBL" id="VDK66191.1"/>
    </source>
</evidence>
<organism evidence="5">
    <name type="scientific">Onchocerca ochengi</name>
    <name type="common">Filarial nematode worm</name>
    <dbReference type="NCBI Taxonomy" id="42157"/>
    <lineage>
        <taxon>Eukaryota</taxon>
        <taxon>Metazoa</taxon>
        <taxon>Ecdysozoa</taxon>
        <taxon>Nematoda</taxon>
        <taxon>Chromadorea</taxon>
        <taxon>Rhabditida</taxon>
        <taxon>Spirurina</taxon>
        <taxon>Spiruromorpha</taxon>
        <taxon>Filarioidea</taxon>
        <taxon>Onchocercidae</taxon>
        <taxon>Onchocerca</taxon>
    </lineage>
</organism>
<feature type="transmembrane region" description="Helical" evidence="2">
    <location>
        <begin position="9"/>
        <end position="29"/>
    </location>
</feature>
<feature type="compositionally biased region" description="Basic and acidic residues" evidence="1">
    <location>
        <begin position="167"/>
        <end position="182"/>
    </location>
</feature>
<name>A0A182E332_ONCOC</name>
<feature type="transmembrane region" description="Helical" evidence="2">
    <location>
        <begin position="64"/>
        <end position="94"/>
    </location>
</feature>
<keyword evidence="2" id="KW-0812">Transmembrane</keyword>
<dbReference type="OrthoDB" id="5838996at2759"/>
<dbReference type="EMBL" id="UYRW01000372">
    <property type="protein sequence ID" value="VDK66191.1"/>
    <property type="molecule type" value="Genomic_DNA"/>
</dbReference>
<keyword evidence="2" id="KW-0472">Membrane</keyword>
<dbReference type="AlphaFoldDB" id="A0A182E332"/>
<evidence type="ECO:0000313" key="5">
    <source>
        <dbReference type="WBParaSite" id="nOo.2.0.1.t02385-RA"/>
    </source>
</evidence>
<feature type="region of interest" description="Disordered" evidence="1">
    <location>
        <begin position="166"/>
        <end position="190"/>
    </location>
</feature>
<accession>A0A182E332</accession>
<dbReference type="WBParaSite" id="nOo.2.0.1.t02385-RA">
    <property type="protein sequence ID" value="nOo.2.0.1.t02385-RA"/>
    <property type="gene ID" value="nOo.2.0.1.g02385"/>
</dbReference>
<protein>
    <submittedName>
        <fullName evidence="5">Pecanex-like protein</fullName>
    </submittedName>
</protein>